<keyword evidence="2" id="KW-0249">Electron transport</keyword>
<dbReference type="GO" id="GO:0005737">
    <property type="term" value="C:cytoplasm"/>
    <property type="evidence" value="ECO:0007669"/>
    <property type="project" value="TreeGrafter"/>
</dbReference>
<evidence type="ECO:0000256" key="1">
    <source>
        <dbReference type="ARBA" id="ARBA00022448"/>
    </source>
</evidence>
<evidence type="ECO:0000256" key="4">
    <source>
        <dbReference type="ARBA" id="ARBA00023284"/>
    </source>
</evidence>
<name>A0A0J1H0P4_9GAMM</name>
<sequence>MSNFILVCPHCNQRNSFTVNSLSNSPLCPSCQKMAIDGTVVDVDAQTFLAMTQSPRPVVAIFWSDNCAPCKAFKPVVEKMAKQRSEKIRFIRINATKHQQLTQRFRLRGVPSVLAFKKGKQQSALHSGLQASAFSRWLDENVLKN</sequence>
<accession>A0A0J1H0P4</accession>
<dbReference type="InterPro" id="IPR013766">
    <property type="entry name" value="Thioredoxin_domain"/>
</dbReference>
<dbReference type="SUPFAM" id="SSF52833">
    <property type="entry name" value="Thioredoxin-like"/>
    <property type="match status" value="1"/>
</dbReference>
<dbReference type="PROSITE" id="PS51352">
    <property type="entry name" value="THIOREDOXIN_2"/>
    <property type="match status" value="1"/>
</dbReference>
<comment type="caution">
    <text evidence="6">The sequence shown here is derived from an EMBL/GenBank/DDBJ whole genome shotgun (WGS) entry which is preliminary data.</text>
</comment>
<dbReference type="Proteomes" id="UP000036097">
    <property type="component" value="Unassembled WGS sequence"/>
</dbReference>
<dbReference type="PANTHER" id="PTHR45663">
    <property type="entry name" value="GEO12009P1"/>
    <property type="match status" value="1"/>
</dbReference>
<dbReference type="PROSITE" id="PS00194">
    <property type="entry name" value="THIOREDOXIN_1"/>
    <property type="match status" value="1"/>
</dbReference>
<keyword evidence="1" id="KW-0813">Transport</keyword>
<evidence type="ECO:0000256" key="2">
    <source>
        <dbReference type="ARBA" id="ARBA00022982"/>
    </source>
</evidence>
<dbReference type="Pfam" id="PF00085">
    <property type="entry name" value="Thioredoxin"/>
    <property type="match status" value="1"/>
</dbReference>
<proteinExistence type="predicted"/>
<feature type="domain" description="Thioredoxin" evidence="5">
    <location>
        <begin position="22"/>
        <end position="143"/>
    </location>
</feature>
<evidence type="ECO:0000259" key="5">
    <source>
        <dbReference type="PROSITE" id="PS51352"/>
    </source>
</evidence>
<dbReference type="GO" id="GO:0015035">
    <property type="term" value="F:protein-disulfide reductase activity"/>
    <property type="evidence" value="ECO:0007669"/>
    <property type="project" value="TreeGrafter"/>
</dbReference>
<dbReference type="EMBL" id="LDOT01000014">
    <property type="protein sequence ID" value="KLV05405.1"/>
    <property type="molecule type" value="Genomic_DNA"/>
</dbReference>
<organism evidence="6 7">
    <name type="scientific">Photobacterium aquae</name>
    <dbReference type="NCBI Taxonomy" id="1195763"/>
    <lineage>
        <taxon>Bacteria</taxon>
        <taxon>Pseudomonadati</taxon>
        <taxon>Pseudomonadota</taxon>
        <taxon>Gammaproteobacteria</taxon>
        <taxon>Vibrionales</taxon>
        <taxon>Vibrionaceae</taxon>
        <taxon>Photobacterium</taxon>
    </lineage>
</organism>
<dbReference type="PATRIC" id="fig|1195763.3.peg.2504"/>
<dbReference type="CDD" id="cd02947">
    <property type="entry name" value="TRX_family"/>
    <property type="match status" value="1"/>
</dbReference>
<dbReference type="Gene3D" id="3.40.30.10">
    <property type="entry name" value="Glutaredoxin"/>
    <property type="match status" value="1"/>
</dbReference>
<dbReference type="InterPro" id="IPR036249">
    <property type="entry name" value="Thioredoxin-like_sf"/>
</dbReference>
<evidence type="ECO:0000256" key="3">
    <source>
        <dbReference type="ARBA" id="ARBA00023157"/>
    </source>
</evidence>
<evidence type="ECO:0000313" key="7">
    <source>
        <dbReference type="Proteomes" id="UP000036097"/>
    </source>
</evidence>
<dbReference type="RefSeq" id="WP_047879087.1">
    <property type="nucleotide sequence ID" value="NZ_LDOT01000014.1"/>
</dbReference>
<dbReference type="STRING" id="1195763.ABT56_11865"/>
<protein>
    <recommendedName>
        <fullName evidence="5">Thioredoxin domain-containing protein</fullName>
    </recommendedName>
</protein>
<keyword evidence="7" id="KW-1185">Reference proteome</keyword>
<dbReference type="AlphaFoldDB" id="A0A0J1H0P4"/>
<reference evidence="6 7" key="1">
    <citation type="submission" date="2015-05" db="EMBL/GenBank/DDBJ databases">
        <title>Photobacterium galathea sp. nov.</title>
        <authorList>
            <person name="Machado H."/>
            <person name="Gram L."/>
        </authorList>
    </citation>
    <scope>NUCLEOTIDE SEQUENCE [LARGE SCALE GENOMIC DNA]</scope>
    <source>
        <strain evidence="6 7">CGMCC 1.12159</strain>
    </source>
</reference>
<dbReference type="OrthoDB" id="9790390at2"/>
<keyword evidence="4" id="KW-0676">Redox-active center</keyword>
<dbReference type="InterPro" id="IPR017937">
    <property type="entry name" value="Thioredoxin_CS"/>
</dbReference>
<dbReference type="PANTHER" id="PTHR45663:SF11">
    <property type="entry name" value="GEO12009P1"/>
    <property type="match status" value="1"/>
</dbReference>
<gene>
    <name evidence="6" type="ORF">ABT56_11865</name>
</gene>
<evidence type="ECO:0000313" key="6">
    <source>
        <dbReference type="EMBL" id="KLV05405.1"/>
    </source>
</evidence>
<keyword evidence="3" id="KW-1015">Disulfide bond</keyword>